<evidence type="ECO:0000256" key="1">
    <source>
        <dbReference type="SAM" id="Phobius"/>
    </source>
</evidence>
<reference evidence="2 3" key="1">
    <citation type="submission" date="2019-01" db="EMBL/GenBank/DDBJ databases">
        <title>Draft genomes of a novel of Aminipila strains.</title>
        <authorList>
            <person name="Ma S."/>
        </authorList>
    </citation>
    <scope>NUCLEOTIDE SEQUENCE [LARGE SCALE GENOMIC DNA]</scope>
    <source>
        <strain evidence="3">JN-39</strain>
    </source>
</reference>
<evidence type="ECO:0000313" key="2">
    <source>
        <dbReference type="EMBL" id="QAT42470.1"/>
    </source>
</evidence>
<dbReference type="AlphaFoldDB" id="A0A410PU82"/>
<keyword evidence="1" id="KW-0812">Transmembrane</keyword>
<gene>
    <name evidence="2" type="ORF">EQM06_04060</name>
</gene>
<accession>A0A410PU82</accession>
<keyword evidence="3" id="KW-1185">Reference proteome</keyword>
<dbReference type="EMBL" id="CP035281">
    <property type="protein sequence ID" value="QAT42470.1"/>
    <property type="molecule type" value="Genomic_DNA"/>
</dbReference>
<proteinExistence type="predicted"/>
<feature type="transmembrane region" description="Helical" evidence="1">
    <location>
        <begin position="12"/>
        <end position="33"/>
    </location>
</feature>
<name>A0A410PU82_9FIRM</name>
<organism evidence="2 3">
    <name type="scientific">Aminipila luticellarii</name>
    <dbReference type="NCBI Taxonomy" id="2507160"/>
    <lineage>
        <taxon>Bacteria</taxon>
        <taxon>Bacillati</taxon>
        <taxon>Bacillota</taxon>
        <taxon>Clostridia</taxon>
        <taxon>Peptostreptococcales</taxon>
        <taxon>Anaerovoracaceae</taxon>
        <taxon>Aminipila</taxon>
    </lineage>
</organism>
<dbReference type="KEGG" id="amij:EQM06_04060"/>
<evidence type="ECO:0000313" key="3">
    <source>
        <dbReference type="Proteomes" id="UP000287601"/>
    </source>
</evidence>
<keyword evidence="1" id="KW-0472">Membrane</keyword>
<keyword evidence="1" id="KW-1133">Transmembrane helix</keyword>
<dbReference type="Proteomes" id="UP000287601">
    <property type="component" value="Chromosome"/>
</dbReference>
<dbReference type="RefSeq" id="WP_128745120.1">
    <property type="nucleotide sequence ID" value="NZ_CP035281.1"/>
</dbReference>
<protein>
    <submittedName>
        <fullName evidence="2">Uncharacterized protein</fullName>
    </submittedName>
</protein>
<feature type="transmembrane region" description="Helical" evidence="1">
    <location>
        <begin position="39"/>
        <end position="57"/>
    </location>
</feature>
<sequence length="168" mass="19299">MQNTNKKVNMKIMFFKGIRLLFIPLSMLMFYYASGAWGYALGFILAAGFGMSFFLMINNGIVDVIGGELKNGVEELIHKVTSSPVHIEFGKAWGRMSFLIFLQEDNETVTKVIYRKVVETLTASDYFNKIEIVSMANVPDLEKETIRRFKNMMLKNAFEIASRKRKEK</sequence>